<reference evidence="1" key="1">
    <citation type="submission" date="2018-03" db="EMBL/GenBank/DDBJ databases">
        <authorList>
            <person name="Guldener U."/>
        </authorList>
    </citation>
    <scope>NUCLEOTIDE SEQUENCE</scope>
</reference>
<protein>
    <submittedName>
        <fullName evidence="1">Uncharacterized protein</fullName>
    </submittedName>
</protein>
<gene>
    <name evidence="1" type="ORF">DNG_02810</name>
</gene>
<organism evidence="1 2">
    <name type="scientific">Cephalotrichum gorgonifer</name>
    <dbReference type="NCBI Taxonomy" id="2041049"/>
    <lineage>
        <taxon>Eukaryota</taxon>
        <taxon>Fungi</taxon>
        <taxon>Dikarya</taxon>
        <taxon>Ascomycota</taxon>
        <taxon>Pezizomycotina</taxon>
        <taxon>Sordariomycetes</taxon>
        <taxon>Hypocreomycetidae</taxon>
        <taxon>Microascales</taxon>
        <taxon>Microascaceae</taxon>
        <taxon>Cephalotrichum</taxon>
    </lineage>
</organism>
<dbReference type="AlphaFoldDB" id="A0AAE8MU78"/>
<evidence type="ECO:0000313" key="2">
    <source>
        <dbReference type="Proteomes" id="UP001187682"/>
    </source>
</evidence>
<sequence length="80" mass="9524">MSALQRLRRLRFRFRPQLFLPSRWKYTRLPSSTDISIIRLKPLSILRYVLRSAGHGLKFILLQAKYLVPLEAQAVQVWIM</sequence>
<dbReference type="EMBL" id="ONZQ02000003">
    <property type="protein sequence ID" value="SPN99958.1"/>
    <property type="molecule type" value="Genomic_DNA"/>
</dbReference>
<name>A0AAE8MU78_9PEZI</name>
<dbReference type="Proteomes" id="UP001187682">
    <property type="component" value="Unassembled WGS sequence"/>
</dbReference>
<comment type="caution">
    <text evidence="1">The sequence shown here is derived from an EMBL/GenBank/DDBJ whole genome shotgun (WGS) entry which is preliminary data.</text>
</comment>
<proteinExistence type="predicted"/>
<accession>A0AAE8MU78</accession>
<evidence type="ECO:0000313" key="1">
    <source>
        <dbReference type="EMBL" id="SPN99958.1"/>
    </source>
</evidence>
<keyword evidence="2" id="KW-1185">Reference proteome</keyword>